<evidence type="ECO:0000256" key="1">
    <source>
        <dbReference type="ARBA" id="ARBA00004162"/>
    </source>
</evidence>
<keyword evidence="7 9" id="KW-0811">Translocation</keyword>
<dbReference type="InterPro" id="IPR006312">
    <property type="entry name" value="TatA/E"/>
</dbReference>
<keyword evidence="8 9" id="KW-0472">Membrane</keyword>
<dbReference type="RefSeq" id="WP_330156584.1">
    <property type="nucleotide sequence ID" value="NZ_BAAAJA010000010.1"/>
</dbReference>
<evidence type="ECO:0000256" key="3">
    <source>
        <dbReference type="ARBA" id="ARBA00022475"/>
    </source>
</evidence>
<protein>
    <recommendedName>
        <fullName evidence="9">Sec-independent protein translocase protein TatA</fullName>
    </recommendedName>
</protein>
<comment type="subcellular location">
    <subcellularLocation>
        <location evidence="1 9">Cell membrane</location>
        <topology evidence="1 9">Single-pass membrane protein</topology>
    </subcellularLocation>
</comment>
<comment type="caution">
    <text evidence="11">The sequence shown here is derived from an EMBL/GenBank/DDBJ whole genome shotgun (WGS) entry which is preliminary data.</text>
</comment>
<keyword evidence="2 9" id="KW-0813">Transport</keyword>
<evidence type="ECO:0000256" key="9">
    <source>
        <dbReference type="HAMAP-Rule" id="MF_00236"/>
    </source>
</evidence>
<sequence>MGIGAREIMILLVIALLLFGASRLPALARSLGRSARILKAEAKGLSDEDDRPDGDAAAPPDPRAGHEHGQPSAEGTGHAPPHAPSPGDGRPEPHDPGQHPYHQGWPVPRTSLEGPAHRPEDGEEFPQERPATDR</sequence>
<evidence type="ECO:0000256" key="7">
    <source>
        <dbReference type="ARBA" id="ARBA00023010"/>
    </source>
</evidence>
<dbReference type="PANTHER" id="PTHR42982:SF8">
    <property type="entry name" value="SEC-INDEPENDENT PROTEIN TRANSLOCASE PROTEIN TATA"/>
    <property type="match status" value="1"/>
</dbReference>
<evidence type="ECO:0000313" key="11">
    <source>
        <dbReference type="EMBL" id="MEE2049293.1"/>
    </source>
</evidence>
<name>A0ABU7KJ27_9ACTN</name>
<comment type="subunit">
    <text evidence="9">The Tat system comprises two distinct complexes: a TatABC complex, containing multiple copies of TatA, TatB and TatC subunits, and a separate TatA complex, containing only TatA subunits. Substrates initially bind to the TatABC complex, which probably triggers association of the separate TatA complex to form the active translocon.</text>
</comment>
<organism evidence="11 12">
    <name type="scientific">Nocardiopsis tropica</name>
    <dbReference type="NCBI Taxonomy" id="109330"/>
    <lineage>
        <taxon>Bacteria</taxon>
        <taxon>Bacillati</taxon>
        <taxon>Actinomycetota</taxon>
        <taxon>Actinomycetes</taxon>
        <taxon>Streptosporangiales</taxon>
        <taxon>Nocardiopsidaceae</taxon>
        <taxon>Nocardiopsis</taxon>
    </lineage>
</organism>
<keyword evidence="6 9" id="KW-1133">Transmembrane helix</keyword>
<reference evidence="11 12" key="1">
    <citation type="submission" date="2023-07" db="EMBL/GenBank/DDBJ databases">
        <authorList>
            <person name="Girao M."/>
            <person name="Carvalho M.F."/>
        </authorList>
    </citation>
    <scope>NUCLEOTIDE SEQUENCE [LARGE SCALE GENOMIC DNA]</scope>
    <source>
        <strain evidence="11 12">66/93</strain>
    </source>
</reference>
<evidence type="ECO:0000256" key="5">
    <source>
        <dbReference type="ARBA" id="ARBA00022927"/>
    </source>
</evidence>
<evidence type="ECO:0000256" key="4">
    <source>
        <dbReference type="ARBA" id="ARBA00022692"/>
    </source>
</evidence>
<proteinExistence type="inferred from homology"/>
<evidence type="ECO:0000256" key="2">
    <source>
        <dbReference type="ARBA" id="ARBA00022448"/>
    </source>
</evidence>
<dbReference type="Pfam" id="PF02416">
    <property type="entry name" value="TatA_B_E"/>
    <property type="match status" value="1"/>
</dbReference>
<accession>A0ABU7KJ27</accession>
<dbReference type="Proteomes" id="UP001348641">
    <property type="component" value="Unassembled WGS sequence"/>
</dbReference>
<dbReference type="EMBL" id="JAUUCC010000003">
    <property type="protein sequence ID" value="MEE2049293.1"/>
    <property type="molecule type" value="Genomic_DNA"/>
</dbReference>
<dbReference type="HAMAP" id="MF_00236">
    <property type="entry name" value="TatA_E"/>
    <property type="match status" value="1"/>
</dbReference>
<comment type="similarity">
    <text evidence="9">Belongs to the TatA/E family.</text>
</comment>
<gene>
    <name evidence="9" type="primary">tatA</name>
    <name evidence="11" type="ORF">Q8A49_02145</name>
</gene>
<keyword evidence="5 9" id="KW-0653">Protein transport</keyword>
<evidence type="ECO:0000313" key="12">
    <source>
        <dbReference type="Proteomes" id="UP001348641"/>
    </source>
</evidence>
<feature type="region of interest" description="Disordered" evidence="10">
    <location>
        <begin position="41"/>
        <end position="134"/>
    </location>
</feature>
<comment type="function">
    <text evidence="9">Part of the twin-arginine translocation (Tat) system that transports large folded proteins containing a characteristic twin-arginine motif in their signal peptide across membranes. TatA could form the protein-conducting channel of the Tat system.</text>
</comment>
<dbReference type="PANTHER" id="PTHR42982">
    <property type="entry name" value="SEC-INDEPENDENT PROTEIN TRANSLOCASE PROTEIN TATA"/>
    <property type="match status" value="1"/>
</dbReference>
<dbReference type="Gene3D" id="1.20.5.3310">
    <property type="match status" value="1"/>
</dbReference>
<evidence type="ECO:0000256" key="6">
    <source>
        <dbReference type="ARBA" id="ARBA00022989"/>
    </source>
</evidence>
<feature type="compositionally biased region" description="Basic and acidic residues" evidence="10">
    <location>
        <begin position="115"/>
        <end position="134"/>
    </location>
</feature>
<evidence type="ECO:0000256" key="10">
    <source>
        <dbReference type="SAM" id="MobiDB-lite"/>
    </source>
</evidence>
<dbReference type="InterPro" id="IPR003369">
    <property type="entry name" value="TatA/B/E"/>
</dbReference>
<evidence type="ECO:0000256" key="8">
    <source>
        <dbReference type="ARBA" id="ARBA00023136"/>
    </source>
</evidence>
<keyword evidence="3 9" id="KW-1003">Cell membrane</keyword>
<keyword evidence="4 9" id="KW-0812">Transmembrane</keyword>